<dbReference type="PROSITE" id="PS51900">
    <property type="entry name" value="CB"/>
    <property type="match status" value="1"/>
</dbReference>
<sequence length="371" mass="42753">MARRGENIHKRKDGRWEGRYIKARTPDRRICWGYIYGTTYAEVKQRLIHKKSEYGGFQLIDAHLTFTELAEAWLQSVKCGLKESTCAHYQYTLYKYVLPILGTVPISRLEENILEQALQKIIAPPDGQHKELGFSSARECLSMVRRICKYAVHLRLIRPMELSVRLPQEKSHSMTPLSVVEQNRLRTYVLSNPTPRKLGLLLGIESGLRIGEVCGLKWDDFDLKTGTVQIKRAVSRIPCGDGHTKIVIQTPKTRTSRREIPLSKHMVQALKILQKSYPSDAWFLSGNTIKPVEPRCYRKSIKTYLKQAAVHQVRPHVLRHTFATTCLQSGCDIKTLSELLGHANANITLQRYVHSDLSRKRREIQRIFSRR</sequence>
<dbReference type="InterPro" id="IPR010998">
    <property type="entry name" value="Integrase_recombinase_N"/>
</dbReference>
<evidence type="ECO:0000256" key="2">
    <source>
        <dbReference type="ARBA" id="ARBA00022908"/>
    </source>
</evidence>
<dbReference type="Pfam" id="PF00589">
    <property type="entry name" value="Phage_integrase"/>
    <property type="match status" value="1"/>
</dbReference>
<dbReference type="Proteomes" id="UP000250583">
    <property type="component" value="Unassembled WGS sequence"/>
</dbReference>
<evidence type="ECO:0000256" key="3">
    <source>
        <dbReference type="ARBA" id="ARBA00023125"/>
    </source>
</evidence>
<organism evidence="8 9">
    <name type="scientific">Faecalibacterium prausnitzii</name>
    <dbReference type="NCBI Taxonomy" id="853"/>
    <lineage>
        <taxon>Bacteria</taxon>
        <taxon>Bacillati</taxon>
        <taxon>Bacillota</taxon>
        <taxon>Clostridia</taxon>
        <taxon>Eubacteriales</taxon>
        <taxon>Oscillospiraceae</taxon>
        <taxon>Faecalibacterium</taxon>
    </lineage>
</organism>
<evidence type="ECO:0000259" key="7">
    <source>
        <dbReference type="PROSITE" id="PS51900"/>
    </source>
</evidence>
<dbReference type="PANTHER" id="PTHR30629:SF6">
    <property type="entry name" value="PROPHAGE INTEGRASE INTA-RELATED"/>
    <property type="match status" value="1"/>
</dbReference>
<protein>
    <submittedName>
        <fullName evidence="8">Site-specific integrase</fullName>
    </submittedName>
</protein>
<keyword evidence="2" id="KW-0229">DNA integration</keyword>
<dbReference type="InterPro" id="IPR044068">
    <property type="entry name" value="CB"/>
</dbReference>
<dbReference type="Gene3D" id="1.10.150.130">
    <property type="match status" value="1"/>
</dbReference>
<gene>
    <name evidence="8" type="ORF">C4N22_05550</name>
</gene>
<evidence type="ECO:0000256" key="4">
    <source>
        <dbReference type="ARBA" id="ARBA00023172"/>
    </source>
</evidence>
<dbReference type="PROSITE" id="PS51898">
    <property type="entry name" value="TYR_RECOMBINASE"/>
    <property type="match status" value="1"/>
</dbReference>
<comment type="similarity">
    <text evidence="1">Belongs to the 'phage' integrase family.</text>
</comment>
<dbReference type="AlphaFoldDB" id="A0A329UDR8"/>
<dbReference type="InterPro" id="IPR011010">
    <property type="entry name" value="DNA_brk_join_enz"/>
</dbReference>
<keyword evidence="3 5" id="KW-0238">DNA-binding</keyword>
<dbReference type="GO" id="GO:0003677">
    <property type="term" value="F:DNA binding"/>
    <property type="evidence" value="ECO:0007669"/>
    <property type="project" value="UniProtKB-UniRule"/>
</dbReference>
<dbReference type="CDD" id="cd01189">
    <property type="entry name" value="INT_ICEBs1_C_like"/>
    <property type="match status" value="1"/>
</dbReference>
<dbReference type="OrthoDB" id="111144at2"/>
<evidence type="ECO:0000259" key="6">
    <source>
        <dbReference type="PROSITE" id="PS51898"/>
    </source>
</evidence>
<dbReference type="PANTHER" id="PTHR30629">
    <property type="entry name" value="PROPHAGE INTEGRASE"/>
    <property type="match status" value="1"/>
</dbReference>
<feature type="domain" description="Core-binding (CB)" evidence="7">
    <location>
        <begin position="64"/>
        <end position="152"/>
    </location>
</feature>
<dbReference type="InterPro" id="IPR002104">
    <property type="entry name" value="Integrase_catalytic"/>
</dbReference>
<reference evidence="8 9" key="1">
    <citation type="submission" date="2018-02" db="EMBL/GenBank/DDBJ databases">
        <title>Complete genome sequencing of Faecalibacterium prausnitzii strains isolated from the human gut.</title>
        <authorList>
            <person name="Fitzgerald B.C."/>
            <person name="Shkoporov A.N."/>
            <person name="Ross P.R."/>
            <person name="Hill C."/>
        </authorList>
    </citation>
    <scope>NUCLEOTIDE SEQUENCE [LARGE SCALE GENOMIC DNA]</scope>
    <source>
        <strain evidence="8 9">APC923/61-1</strain>
    </source>
</reference>
<dbReference type="Pfam" id="PF22022">
    <property type="entry name" value="Phage_int_M"/>
    <property type="match status" value="1"/>
</dbReference>
<dbReference type="EMBL" id="PRLE01000002">
    <property type="protein sequence ID" value="RAW60361.1"/>
    <property type="molecule type" value="Genomic_DNA"/>
</dbReference>
<feature type="domain" description="Tyr recombinase" evidence="6">
    <location>
        <begin position="172"/>
        <end position="365"/>
    </location>
</feature>
<dbReference type="InterPro" id="IPR050808">
    <property type="entry name" value="Phage_Integrase"/>
</dbReference>
<dbReference type="GO" id="GO:0015074">
    <property type="term" value="P:DNA integration"/>
    <property type="evidence" value="ECO:0007669"/>
    <property type="project" value="UniProtKB-KW"/>
</dbReference>
<dbReference type="Gene3D" id="1.10.443.10">
    <property type="entry name" value="Intergrase catalytic core"/>
    <property type="match status" value="1"/>
</dbReference>
<dbReference type="RefSeq" id="WP_022256815.1">
    <property type="nucleotide sequence ID" value="NZ_PRLE01000002.1"/>
</dbReference>
<evidence type="ECO:0000256" key="1">
    <source>
        <dbReference type="ARBA" id="ARBA00008857"/>
    </source>
</evidence>
<comment type="caution">
    <text evidence="8">The sequence shown here is derived from an EMBL/GenBank/DDBJ whole genome shotgun (WGS) entry which is preliminary data.</text>
</comment>
<accession>A0A329UDR8</accession>
<dbReference type="SUPFAM" id="SSF56349">
    <property type="entry name" value="DNA breaking-rejoining enzymes"/>
    <property type="match status" value="1"/>
</dbReference>
<dbReference type="InterPro" id="IPR013762">
    <property type="entry name" value="Integrase-like_cat_sf"/>
</dbReference>
<proteinExistence type="inferred from homology"/>
<name>A0A329UDR8_9FIRM</name>
<evidence type="ECO:0000313" key="9">
    <source>
        <dbReference type="Proteomes" id="UP000250583"/>
    </source>
</evidence>
<keyword evidence="4" id="KW-0233">DNA recombination</keyword>
<evidence type="ECO:0000256" key="5">
    <source>
        <dbReference type="PROSITE-ProRule" id="PRU01248"/>
    </source>
</evidence>
<dbReference type="GO" id="GO:0006310">
    <property type="term" value="P:DNA recombination"/>
    <property type="evidence" value="ECO:0007669"/>
    <property type="project" value="UniProtKB-KW"/>
</dbReference>
<evidence type="ECO:0000313" key="8">
    <source>
        <dbReference type="EMBL" id="RAW60361.1"/>
    </source>
</evidence>
<dbReference type="InterPro" id="IPR053876">
    <property type="entry name" value="Phage_int_M"/>
</dbReference>